<dbReference type="Proteomes" id="UP000237438">
    <property type="component" value="Unassembled WGS sequence"/>
</dbReference>
<evidence type="ECO:0000256" key="9">
    <source>
        <dbReference type="ARBA" id="ARBA00022824"/>
    </source>
</evidence>
<keyword evidence="8 12" id="KW-0812">Transmembrane</keyword>
<dbReference type="GO" id="GO:0004376">
    <property type="term" value="F:GPI mannosyltransferase activity"/>
    <property type="evidence" value="ECO:0007669"/>
    <property type="project" value="InterPro"/>
</dbReference>
<dbReference type="AlphaFoldDB" id="A0A2S4PQW6"/>
<keyword evidence="5 12" id="KW-0337">GPI-anchor biosynthesis</keyword>
<dbReference type="OrthoDB" id="10252502at2759"/>
<comment type="subcellular location">
    <subcellularLocation>
        <location evidence="1 12">Endoplasmic reticulum membrane</location>
        <topology evidence="1 12">Multi-pass membrane protein</topology>
    </subcellularLocation>
</comment>
<evidence type="ECO:0000256" key="2">
    <source>
        <dbReference type="ARBA" id="ARBA00004687"/>
    </source>
</evidence>
<organism evidence="13 14">
    <name type="scientific">Erysiphe pulchra</name>
    <dbReference type="NCBI Taxonomy" id="225359"/>
    <lineage>
        <taxon>Eukaryota</taxon>
        <taxon>Fungi</taxon>
        <taxon>Dikarya</taxon>
        <taxon>Ascomycota</taxon>
        <taxon>Pezizomycotina</taxon>
        <taxon>Leotiomycetes</taxon>
        <taxon>Erysiphales</taxon>
        <taxon>Erysiphaceae</taxon>
        <taxon>Erysiphe</taxon>
    </lineage>
</organism>
<protein>
    <recommendedName>
        <fullName evidence="4 12">GPI mannosyltransferase 2</fullName>
        <ecNumber evidence="12">2.4.1.-</ecNumber>
    </recommendedName>
</protein>
<dbReference type="GO" id="GO:0005789">
    <property type="term" value="C:endoplasmic reticulum membrane"/>
    <property type="evidence" value="ECO:0007669"/>
    <property type="project" value="UniProtKB-SubCell"/>
</dbReference>
<dbReference type="EMBL" id="PEDP01001023">
    <property type="protein sequence ID" value="POS84416.1"/>
    <property type="molecule type" value="Genomic_DNA"/>
</dbReference>
<accession>A0A2S4PQW6</accession>
<keyword evidence="9 12" id="KW-0256">Endoplasmic reticulum</keyword>
<comment type="caution">
    <text evidence="13">The sequence shown here is derived from an EMBL/GenBank/DDBJ whole genome shotgun (WGS) entry which is preliminary data.</text>
</comment>
<keyword evidence="6 12" id="KW-0328">Glycosyltransferase</keyword>
<name>A0A2S4PQW6_9PEZI</name>
<dbReference type="PANTHER" id="PTHR12468">
    <property type="entry name" value="GPI MANNOSYLTRANSFERASE 2"/>
    <property type="match status" value="1"/>
</dbReference>
<evidence type="ECO:0000256" key="4">
    <source>
        <dbReference type="ARBA" id="ARBA00013795"/>
    </source>
</evidence>
<evidence type="ECO:0000256" key="7">
    <source>
        <dbReference type="ARBA" id="ARBA00022679"/>
    </source>
</evidence>
<keyword evidence="11 12" id="KW-0472">Membrane</keyword>
<dbReference type="PANTHER" id="PTHR12468:SF2">
    <property type="entry name" value="GPI MANNOSYLTRANSFERASE 2"/>
    <property type="match status" value="1"/>
</dbReference>
<keyword evidence="7 12" id="KW-0808">Transferase</keyword>
<feature type="transmembrane region" description="Helical" evidence="12">
    <location>
        <begin position="306"/>
        <end position="328"/>
    </location>
</feature>
<keyword evidence="10 12" id="KW-1133">Transmembrane helix</keyword>
<feature type="transmembrane region" description="Helical" evidence="12">
    <location>
        <begin position="138"/>
        <end position="160"/>
    </location>
</feature>
<feature type="transmembrane region" description="Helical" evidence="12">
    <location>
        <begin position="349"/>
        <end position="370"/>
    </location>
</feature>
<evidence type="ECO:0000256" key="11">
    <source>
        <dbReference type="ARBA" id="ARBA00023136"/>
    </source>
</evidence>
<gene>
    <name evidence="13" type="ORF">EPUL_004833</name>
</gene>
<sequence>MSTAKLHFWDYVKKLSLLFIGWKALILAVVACSPGPGYDTSSNLLFTSGYDKDLPFLVRYLAQKLTRWDAIYYVSISSRGYIFEQDWAFGWGLRKFFSDFNGLESVAGVLIAHTTHFLSVILLFTLTLRIFTGQNLEIFAFCTACLHIISPAGVFLSAPYAESPCAFLSFAGILVFAVSFDAKKSLSQDFLILISGALFGIATTFRSNAILNGLLIFEEAVRTLWDLKNNFRFSSIRHLLLTGVAGLFVGSGSIIPQYIAYSEYCAENLAVKRPWCDRIFPSIYQFVQSYYWDVGLFRYWKFSNLPLFLISAPMYSLIFVSGIWALNLSNSEQTTKSRDSTGNPRINDLYYWIFRNLAISQLILAIGTFTTAHAQIISRTSSSYPVWIWFLAILLLGQNKSQNKRIIKGLTNYLITYGIVQAGLYSSFLPPA</sequence>
<dbReference type="Pfam" id="PF04188">
    <property type="entry name" value="Mannosyl_trans2"/>
    <property type="match status" value="1"/>
</dbReference>
<evidence type="ECO:0000313" key="14">
    <source>
        <dbReference type="Proteomes" id="UP000237438"/>
    </source>
</evidence>
<evidence type="ECO:0000256" key="6">
    <source>
        <dbReference type="ARBA" id="ARBA00022676"/>
    </source>
</evidence>
<evidence type="ECO:0000256" key="5">
    <source>
        <dbReference type="ARBA" id="ARBA00022502"/>
    </source>
</evidence>
<feature type="transmembrane region" description="Helical" evidence="12">
    <location>
        <begin position="236"/>
        <end position="261"/>
    </location>
</feature>
<feature type="transmembrane region" description="Helical" evidence="12">
    <location>
        <begin position="190"/>
        <end position="216"/>
    </location>
</feature>
<evidence type="ECO:0000313" key="13">
    <source>
        <dbReference type="EMBL" id="POS84416.1"/>
    </source>
</evidence>
<comment type="similarity">
    <text evidence="3 12">Belongs to the PIGV family.</text>
</comment>
<evidence type="ECO:0000256" key="3">
    <source>
        <dbReference type="ARBA" id="ARBA00008698"/>
    </source>
</evidence>
<proteinExistence type="inferred from homology"/>
<dbReference type="GO" id="GO:0000009">
    <property type="term" value="F:alpha-1,6-mannosyltransferase activity"/>
    <property type="evidence" value="ECO:0007669"/>
    <property type="project" value="InterPro"/>
</dbReference>
<reference evidence="13 14" key="1">
    <citation type="submission" date="2017-10" db="EMBL/GenBank/DDBJ databases">
        <title>Development of genomic resources for the powdery mildew, Erysiphe pulchra.</title>
        <authorList>
            <person name="Wadl P.A."/>
            <person name="Mack B.M."/>
            <person name="Moore G."/>
            <person name="Beltz S.B."/>
        </authorList>
    </citation>
    <scope>NUCLEOTIDE SEQUENCE [LARGE SCALE GENOMIC DNA]</scope>
    <source>
        <strain evidence="13">Cflorida</strain>
    </source>
</reference>
<dbReference type="STRING" id="225359.A0A2S4PQW6"/>
<dbReference type="GO" id="GO:0031501">
    <property type="term" value="C:mannosyltransferase complex"/>
    <property type="evidence" value="ECO:0007669"/>
    <property type="project" value="TreeGrafter"/>
</dbReference>
<dbReference type="InterPro" id="IPR007315">
    <property type="entry name" value="PIG-V/Gpi18"/>
</dbReference>
<feature type="transmembrane region" description="Helical" evidence="12">
    <location>
        <begin position="409"/>
        <end position="428"/>
    </location>
</feature>
<comment type="pathway">
    <text evidence="2 12">Glycolipid biosynthesis; glycosylphosphatidylinositol-anchor biosynthesis.</text>
</comment>
<dbReference type="GO" id="GO:0006506">
    <property type="term" value="P:GPI anchor biosynthetic process"/>
    <property type="evidence" value="ECO:0007669"/>
    <property type="project" value="UniProtKB-UniPathway"/>
</dbReference>
<evidence type="ECO:0000256" key="10">
    <source>
        <dbReference type="ARBA" id="ARBA00022989"/>
    </source>
</evidence>
<feature type="transmembrane region" description="Helical" evidence="12">
    <location>
        <begin position="106"/>
        <end position="126"/>
    </location>
</feature>
<dbReference type="EC" id="2.4.1.-" evidence="12"/>
<keyword evidence="14" id="KW-1185">Reference proteome</keyword>
<dbReference type="UniPathway" id="UPA00196"/>
<evidence type="ECO:0000256" key="8">
    <source>
        <dbReference type="ARBA" id="ARBA00022692"/>
    </source>
</evidence>
<comment type="function">
    <text evidence="12">Mannosyltransferase involved in glycosylphosphatidylinositol-anchor biosynthesis.</text>
</comment>
<feature type="transmembrane region" description="Helical" evidence="12">
    <location>
        <begin position="376"/>
        <end position="397"/>
    </location>
</feature>
<evidence type="ECO:0000256" key="12">
    <source>
        <dbReference type="RuleBase" id="RU363112"/>
    </source>
</evidence>
<evidence type="ECO:0000256" key="1">
    <source>
        <dbReference type="ARBA" id="ARBA00004477"/>
    </source>
</evidence>